<protein>
    <submittedName>
        <fullName evidence="1">Uncharacterized protein</fullName>
    </submittedName>
</protein>
<comment type="caution">
    <text evidence="1">The sequence shown here is derived from an EMBL/GenBank/DDBJ whole genome shotgun (WGS) entry which is preliminary data.</text>
</comment>
<evidence type="ECO:0000313" key="2">
    <source>
        <dbReference type="Proteomes" id="UP000319824"/>
    </source>
</evidence>
<organism evidence="1 2">
    <name type="scientific">Rhizobium mongolense USDA 1844</name>
    <dbReference type="NCBI Taxonomy" id="1079460"/>
    <lineage>
        <taxon>Bacteria</taxon>
        <taxon>Pseudomonadati</taxon>
        <taxon>Pseudomonadota</taxon>
        <taxon>Alphaproteobacteria</taxon>
        <taxon>Hyphomicrobiales</taxon>
        <taxon>Rhizobiaceae</taxon>
        <taxon>Rhizobium/Agrobacterium group</taxon>
        <taxon>Rhizobium</taxon>
    </lineage>
</organism>
<dbReference type="AlphaFoldDB" id="A0A559SPK8"/>
<gene>
    <name evidence="1" type="ORF">BCL32_4471</name>
</gene>
<reference evidence="1 2" key="1">
    <citation type="submission" date="2019-06" db="EMBL/GenBank/DDBJ databases">
        <title>Pac Bio to generate improved reference genome sequences for organisms with transposon mutant libraries (support for FEBA project).</title>
        <authorList>
            <person name="Blow M."/>
        </authorList>
    </citation>
    <scope>NUCLEOTIDE SEQUENCE [LARGE SCALE GENOMIC DNA]</scope>
    <source>
        <strain evidence="1 2">USDA 1844</strain>
    </source>
</reference>
<sequence length="42" mass="4987">MNQDDEELAAVLAEHFTHRTEEDIKEQLRVVWQSRNLSMTSK</sequence>
<name>A0A559SPK8_9HYPH</name>
<dbReference type="RefSeq" id="WP_022718307.1">
    <property type="nucleotide sequence ID" value="NZ_ATTQ01000023.1"/>
</dbReference>
<dbReference type="EMBL" id="VISO01000003">
    <property type="protein sequence ID" value="TVZ64245.1"/>
    <property type="molecule type" value="Genomic_DNA"/>
</dbReference>
<proteinExistence type="predicted"/>
<evidence type="ECO:0000313" key="1">
    <source>
        <dbReference type="EMBL" id="TVZ64245.1"/>
    </source>
</evidence>
<accession>A0A559SPK8</accession>
<dbReference type="Proteomes" id="UP000319824">
    <property type="component" value="Unassembled WGS sequence"/>
</dbReference>